<dbReference type="Gene3D" id="2.40.10.10">
    <property type="entry name" value="Trypsin-like serine proteases"/>
    <property type="match status" value="1"/>
</dbReference>
<proteinExistence type="inferred from homology"/>
<dbReference type="InterPro" id="IPR043504">
    <property type="entry name" value="Peptidase_S1_PA_chymotrypsin"/>
</dbReference>
<dbReference type="PANTHER" id="PTHR24276:SF98">
    <property type="entry name" value="FI18310P1-RELATED"/>
    <property type="match status" value="1"/>
</dbReference>
<evidence type="ECO:0000313" key="5">
    <source>
        <dbReference type="EMBL" id="AUX42352.1"/>
    </source>
</evidence>
<evidence type="ECO:0000313" key="6">
    <source>
        <dbReference type="Proteomes" id="UP000238348"/>
    </source>
</evidence>
<dbReference type="PROSITE" id="PS50240">
    <property type="entry name" value="TRYPSIN_DOM"/>
    <property type="match status" value="1"/>
</dbReference>
<dbReference type="AlphaFoldDB" id="A0A2L0ESW8"/>
<gene>
    <name evidence="5" type="ORF">SOCE26_037820</name>
</gene>
<reference evidence="5 6" key="1">
    <citation type="submission" date="2015-09" db="EMBL/GenBank/DDBJ databases">
        <title>Sorangium comparison.</title>
        <authorList>
            <person name="Zaburannyi N."/>
            <person name="Bunk B."/>
            <person name="Overmann J."/>
            <person name="Mueller R."/>
        </authorList>
    </citation>
    <scope>NUCLEOTIDE SEQUENCE [LARGE SCALE GENOMIC DNA]</scope>
    <source>
        <strain evidence="5 6">So ce26</strain>
    </source>
</reference>
<organism evidence="5 6">
    <name type="scientific">Sorangium cellulosum</name>
    <name type="common">Polyangium cellulosum</name>
    <dbReference type="NCBI Taxonomy" id="56"/>
    <lineage>
        <taxon>Bacteria</taxon>
        <taxon>Pseudomonadati</taxon>
        <taxon>Myxococcota</taxon>
        <taxon>Polyangia</taxon>
        <taxon>Polyangiales</taxon>
        <taxon>Polyangiaceae</taxon>
        <taxon>Sorangium</taxon>
    </lineage>
</organism>
<evidence type="ECO:0000259" key="4">
    <source>
        <dbReference type="PROSITE" id="PS50240"/>
    </source>
</evidence>
<keyword evidence="2" id="KW-1015">Disulfide bond</keyword>
<keyword evidence="3" id="KW-0732">Signal</keyword>
<evidence type="ECO:0000256" key="3">
    <source>
        <dbReference type="SAM" id="SignalP"/>
    </source>
</evidence>
<name>A0A2L0ESW8_SORCE</name>
<dbReference type="RefSeq" id="WP_104981183.1">
    <property type="nucleotide sequence ID" value="NZ_CP012673.1"/>
</dbReference>
<feature type="chain" id="PRO_5014998654" description="Peptidase S1 domain-containing protein" evidence="3">
    <location>
        <begin position="28"/>
        <end position="310"/>
    </location>
</feature>
<dbReference type="Proteomes" id="UP000238348">
    <property type="component" value="Chromosome"/>
</dbReference>
<evidence type="ECO:0000256" key="2">
    <source>
        <dbReference type="ARBA" id="ARBA00023157"/>
    </source>
</evidence>
<dbReference type="InterPro" id="IPR050430">
    <property type="entry name" value="Peptidase_S1"/>
</dbReference>
<protein>
    <recommendedName>
        <fullName evidence="4">Peptidase S1 domain-containing protein</fullName>
    </recommendedName>
</protein>
<dbReference type="InterPro" id="IPR001314">
    <property type="entry name" value="Peptidase_S1A"/>
</dbReference>
<dbReference type="Pfam" id="PF00089">
    <property type="entry name" value="Trypsin"/>
    <property type="match status" value="1"/>
</dbReference>
<sequence>MGSTSYPERAGASPASSLVLLCVGAFAALVQAGCAGEADAGDEGGAREGSAAMPIRDGYADLFRDAVVGLRMFGERGRRTCSGVLIAPNLVLTAQHCVAQSPGRIACTTATFGDLVEPDRVHVTSSVLICERCDTPWFSVSEVVRPPGDDDRVCGNDIALLVLDSPVPSAYATPLSPRLDEPPDEGELYSAVGFGRTHALRSDSGVRRNLDWLRVACVGAGCGEDHRVAPSEWRGETGACKGDSGGPALDVFEQVIGVSSRGRADCDRPIYTGLVAHREWIRDEAWRAASIGGYAPPAWITDGVMAEAAD</sequence>
<dbReference type="SMART" id="SM00020">
    <property type="entry name" value="Tryp_SPc"/>
    <property type="match status" value="1"/>
</dbReference>
<dbReference type="EMBL" id="CP012673">
    <property type="protein sequence ID" value="AUX42352.1"/>
    <property type="molecule type" value="Genomic_DNA"/>
</dbReference>
<dbReference type="SUPFAM" id="SSF50494">
    <property type="entry name" value="Trypsin-like serine proteases"/>
    <property type="match status" value="1"/>
</dbReference>
<dbReference type="InterPro" id="IPR001254">
    <property type="entry name" value="Trypsin_dom"/>
</dbReference>
<dbReference type="GO" id="GO:0006508">
    <property type="term" value="P:proteolysis"/>
    <property type="evidence" value="ECO:0007669"/>
    <property type="project" value="InterPro"/>
</dbReference>
<feature type="signal peptide" evidence="3">
    <location>
        <begin position="1"/>
        <end position="27"/>
    </location>
</feature>
<comment type="similarity">
    <text evidence="1">Belongs to the peptidase S1 family.</text>
</comment>
<feature type="domain" description="Peptidase S1" evidence="4">
    <location>
        <begin position="44"/>
        <end position="286"/>
    </location>
</feature>
<accession>A0A2L0ESW8</accession>
<dbReference type="PRINTS" id="PR00722">
    <property type="entry name" value="CHYMOTRYPSIN"/>
</dbReference>
<dbReference type="GO" id="GO:0004252">
    <property type="term" value="F:serine-type endopeptidase activity"/>
    <property type="evidence" value="ECO:0007669"/>
    <property type="project" value="InterPro"/>
</dbReference>
<dbReference type="PANTHER" id="PTHR24276">
    <property type="entry name" value="POLYSERASE-RELATED"/>
    <property type="match status" value="1"/>
</dbReference>
<dbReference type="InterPro" id="IPR009003">
    <property type="entry name" value="Peptidase_S1_PA"/>
</dbReference>
<dbReference type="OrthoDB" id="5526680at2"/>
<evidence type="ECO:0000256" key="1">
    <source>
        <dbReference type="ARBA" id="ARBA00007664"/>
    </source>
</evidence>